<dbReference type="EMBL" id="JAQIZZ010000003">
    <property type="protein sequence ID" value="KAJ5545755.1"/>
    <property type="molecule type" value="Genomic_DNA"/>
</dbReference>
<dbReference type="Proteomes" id="UP001220324">
    <property type="component" value="Unassembled WGS sequence"/>
</dbReference>
<proteinExistence type="predicted"/>
<evidence type="ECO:0000313" key="2">
    <source>
        <dbReference type="Proteomes" id="UP001220324"/>
    </source>
</evidence>
<protein>
    <submittedName>
        <fullName evidence="1">Uncharacterized protein</fullName>
    </submittedName>
</protein>
<accession>A0AAD6CYK2</accession>
<evidence type="ECO:0000313" key="1">
    <source>
        <dbReference type="EMBL" id="KAJ5545755.1"/>
    </source>
</evidence>
<name>A0AAD6CYK2_9EURO</name>
<gene>
    <name evidence="1" type="ORF">N7494_003340</name>
</gene>
<dbReference type="AlphaFoldDB" id="A0AAD6CYK2"/>
<reference evidence="1 2" key="1">
    <citation type="journal article" date="2023" name="IMA Fungus">
        <title>Comparative genomic study of the Penicillium genus elucidates a diverse pangenome and 15 lateral gene transfer events.</title>
        <authorList>
            <person name="Petersen C."/>
            <person name="Sorensen T."/>
            <person name="Nielsen M.R."/>
            <person name="Sondergaard T.E."/>
            <person name="Sorensen J.L."/>
            <person name="Fitzpatrick D.A."/>
            <person name="Frisvad J.C."/>
            <person name="Nielsen K.L."/>
        </authorList>
    </citation>
    <scope>NUCLEOTIDE SEQUENCE [LARGE SCALE GENOMIC DNA]</scope>
    <source>
        <strain evidence="1 2">IBT 35679</strain>
    </source>
</reference>
<sequence>MYIKLAGAIATCVVGCDISAIGQVFLDYLTQSQKDMTDQVKGIVQPWTTTFDNMQHQLEGFQSSLVGITDMSRQLQDEITMMAAVACRDTNECGESTVGKFNKKVSKALQLQISVLQDVVAIPEVMSVVSEMSNIVQSVQNAASTPFSLEEILALITQQKIKSLSDITEAIRVVKDFQKLINGLWSNLPTISQLTVTLSNRLTVINGLMTEVVSDSWLQQGNVSSDAIRQDIISIQNKFRDEIQPIFTGMQSNIAAIQSLASALPFNVWRDLSGTLGN</sequence>
<comment type="caution">
    <text evidence="1">The sequence shown here is derived from an EMBL/GenBank/DDBJ whole genome shotgun (WGS) entry which is preliminary data.</text>
</comment>
<keyword evidence="2" id="KW-1185">Reference proteome</keyword>
<organism evidence="1 2">
    <name type="scientific">Penicillium frequentans</name>
    <dbReference type="NCBI Taxonomy" id="3151616"/>
    <lineage>
        <taxon>Eukaryota</taxon>
        <taxon>Fungi</taxon>
        <taxon>Dikarya</taxon>
        <taxon>Ascomycota</taxon>
        <taxon>Pezizomycotina</taxon>
        <taxon>Eurotiomycetes</taxon>
        <taxon>Eurotiomycetidae</taxon>
        <taxon>Eurotiales</taxon>
        <taxon>Aspergillaceae</taxon>
        <taxon>Penicillium</taxon>
    </lineage>
</organism>